<dbReference type="EMBL" id="KV878341">
    <property type="protein sequence ID" value="OJJ47399.1"/>
    <property type="molecule type" value="Genomic_DNA"/>
</dbReference>
<dbReference type="PANTHER" id="PTHR31252:SF11">
    <property type="entry name" value="DUF4419 DOMAIN-CONTAINING PROTEIN"/>
    <property type="match status" value="1"/>
</dbReference>
<evidence type="ECO:0000313" key="2">
    <source>
        <dbReference type="Proteomes" id="UP000184188"/>
    </source>
</evidence>
<sequence>MPVTLKPADHGARKWAPDRELTTTALFAKSCPREHDDSERVVRSGLSHSISETHISGTSHGFVRAVLDAYCYHHHLVLRPEDVWFSILNQLSFYIQAHAEELRDMFVAHQGQKRLTVHHSDNMATADFGYLAVKMTKEVEKHLLDPDLRTWIMPNFTTTTKTDTVVAAILMLGSMQRFFSYGFCLNCGIPSVTLLGEREDWELLLSKLEPLSTLGEEPALFAKLLRPILTRFVACFDDPEAPAAHEFWGRCADRSIGGSGPSYLSGWVTAFCFWDTEGYLLYREYPTWDACELDGVRYYKLDTDRIPPGYSSVPVDVTDEVGVKHDMVMVAGILGVHASSSGQPLEEAEAPEETGLDTIQPVAGWLMYEKKSLNKLPAKGKREEDEEGPYSPLGVQLYFEKDCWLETDRRPKKCRPEVENFDVLEDFDFDKFLAEEVVEEEVTFEEALPEETAV</sequence>
<dbReference type="PANTHER" id="PTHR31252">
    <property type="entry name" value="DUF4419 DOMAIN-CONTAINING PROTEIN"/>
    <property type="match status" value="1"/>
</dbReference>
<protein>
    <recommendedName>
        <fullName evidence="3">DUF4419 domain-containing protein</fullName>
    </recommendedName>
</protein>
<dbReference type="STRING" id="1073090.A0A1L9SJJ5"/>
<evidence type="ECO:0000313" key="1">
    <source>
        <dbReference type="EMBL" id="OJJ47399.1"/>
    </source>
</evidence>
<evidence type="ECO:0008006" key="3">
    <source>
        <dbReference type="Google" id="ProtNLM"/>
    </source>
</evidence>
<accession>A0A1L9SJJ5</accession>
<keyword evidence="2" id="KW-1185">Reference proteome</keyword>
<name>A0A1L9SJJ5_9EURO</name>
<dbReference type="Pfam" id="PF14388">
    <property type="entry name" value="DUF4419"/>
    <property type="match status" value="1"/>
</dbReference>
<dbReference type="OrthoDB" id="9978173at2759"/>
<reference evidence="2" key="1">
    <citation type="journal article" date="2017" name="Genome Biol.">
        <title>Comparative genomics reveals high biological diversity and specific adaptations in the industrially and medically important fungal genus Aspergillus.</title>
        <authorList>
            <person name="de Vries R.P."/>
            <person name="Riley R."/>
            <person name="Wiebenga A."/>
            <person name="Aguilar-Osorio G."/>
            <person name="Amillis S."/>
            <person name="Uchima C.A."/>
            <person name="Anderluh G."/>
            <person name="Asadollahi M."/>
            <person name="Askin M."/>
            <person name="Barry K."/>
            <person name="Battaglia E."/>
            <person name="Bayram O."/>
            <person name="Benocci T."/>
            <person name="Braus-Stromeyer S.A."/>
            <person name="Caldana C."/>
            <person name="Canovas D."/>
            <person name="Cerqueira G.C."/>
            <person name="Chen F."/>
            <person name="Chen W."/>
            <person name="Choi C."/>
            <person name="Clum A."/>
            <person name="Dos Santos R.A."/>
            <person name="Damasio A.R."/>
            <person name="Diallinas G."/>
            <person name="Emri T."/>
            <person name="Fekete E."/>
            <person name="Flipphi M."/>
            <person name="Freyberg S."/>
            <person name="Gallo A."/>
            <person name="Gournas C."/>
            <person name="Habgood R."/>
            <person name="Hainaut M."/>
            <person name="Harispe M.L."/>
            <person name="Henrissat B."/>
            <person name="Hilden K.S."/>
            <person name="Hope R."/>
            <person name="Hossain A."/>
            <person name="Karabika E."/>
            <person name="Karaffa L."/>
            <person name="Karanyi Z."/>
            <person name="Krasevec N."/>
            <person name="Kuo A."/>
            <person name="Kusch H."/>
            <person name="LaButti K."/>
            <person name="Lagendijk E.L."/>
            <person name="Lapidus A."/>
            <person name="Levasseur A."/>
            <person name="Lindquist E."/>
            <person name="Lipzen A."/>
            <person name="Logrieco A.F."/>
            <person name="MacCabe A."/>
            <person name="Maekelae M.R."/>
            <person name="Malavazi I."/>
            <person name="Melin P."/>
            <person name="Meyer V."/>
            <person name="Mielnichuk N."/>
            <person name="Miskei M."/>
            <person name="Molnar A.P."/>
            <person name="Mule G."/>
            <person name="Ngan C.Y."/>
            <person name="Orejas M."/>
            <person name="Orosz E."/>
            <person name="Ouedraogo J.P."/>
            <person name="Overkamp K.M."/>
            <person name="Park H.-S."/>
            <person name="Perrone G."/>
            <person name="Piumi F."/>
            <person name="Punt P.J."/>
            <person name="Ram A.F."/>
            <person name="Ramon A."/>
            <person name="Rauscher S."/>
            <person name="Record E."/>
            <person name="Riano-Pachon D.M."/>
            <person name="Robert V."/>
            <person name="Roehrig J."/>
            <person name="Ruller R."/>
            <person name="Salamov A."/>
            <person name="Salih N.S."/>
            <person name="Samson R.A."/>
            <person name="Sandor E."/>
            <person name="Sanguinetti M."/>
            <person name="Schuetze T."/>
            <person name="Sepcic K."/>
            <person name="Shelest E."/>
            <person name="Sherlock G."/>
            <person name="Sophianopoulou V."/>
            <person name="Squina F.M."/>
            <person name="Sun H."/>
            <person name="Susca A."/>
            <person name="Todd R.B."/>
            <person name="Tsang A."/>
            <person name="Unkles S.E."/>
            <person name="van de Wiele N."/>
            <person name="van Rossen-Uffink D."/>
            <person name="Oliveira J.V."/>
            <person name="Vesth T.C."/>
            <person name="Visser J."/>
            <person name="Yu J.-H."/>
            <person name="Zhou M."/>
            <person name="Andersen M.R."/>
            <person name="Archer D.B."/>
            <person name="Baker S.E."/>
            <person name="Benoit I."/>
            <person name="Brakhage A.A."/>
            <person name="Braus G.H."/>
            <person name="Fischer R."/>
            <person name="Frisvad J.C."/>
            <person name="Goldman G.H."/>
            <person name="Houbraken J."/>
            <person name="Oakley B."/>
            <person name="Pocsi I."/>
            <person name="Scazzocchio C."/>
            <person name="Seiboth B."/>
            <person name="vanKuyk P.A."/>
            <person name="Wortman J."/>
            <person name="Dyer P.S."/>
            <person name="Grigoriev I.V."/>
        </authorList>
    </citation>
    <scope>NUCLEOTIDE SEQUENCE [LARGE SCALE GENOMIC DNA]</scope>
    <source>
        <strain evidence="2">CBS 506.65</strain>
    </source>
</reference>
<dbReference type="VEuPathDB" id="FungiDB:ASPZODRAFT_132383"/>
<dbReference type="InterPro" id="IPR025533">
    <property type="entry name" value="DUF4419"/>
</dbReference>
<dbReference type="GeneID" id="34609471"/>
<gene>
    <name evidence="1" type="ORF">ASPZODRAFT_132383</name>
</gene>
<proteinExistence type="predicted"/>
<organism evidence="1 2">
    <name type="scientific">Penicilliopsis zonata CBS 506.65</name>
    <dbReference type="NCBI Taxonomy" id="1073090"/>
    <lineage>
        <taxon>Eukaryota</taxon>
        <taxon>Fungi</taxon>
        <taxon>Dikarya</taxon>
        <taxon>Ascomycota</taxon>
        <taxon>Pezizomycotina</taxon>
        <taxon>Eurotiomycetes</taxon>
        <taxon>Eurotiomycetidae</taxon>
        <taxon>Eurotiales</taxon>
        <taxon>Aspergillaceae</taxon>
        <taxon>Penicilliopsis</taxon>
    </lineage>
</organism>
<dbReference type="AlphaFoldDB" id="A0A1L9SJJ5"/>
<dbReference type="Proteomes" id="UP000184188">
    <property type="component" value="Unassembled WGS sequence"/>
</dbReference>
<dbReference type="RefSeq" id="XP_022581909.1">
    <property type="nucleotide sequence ID" value="XM_022723006.1"/>
</dbReference>